<keyword evidence="13" id="KW-0902">Two-component regulatory system</keyword>
<evidence type="ECO:0000256" key="5">
    <source>
        <dbReference type="ARBA" id="ARBA00022519"/>
    </source>
</evidence>
<evidence type="ECO:0000256" key="10">
    <source>
        <dbReference type="ARBA" id="ARBA00022777"/>
    </source>
</evidence>
<evidence type="ECO:0000256" key="3">
    <source>
        <dbReference type="ARBA" id="ARBA00012438"/>
    </source>
</evidence>
<evidence type="ECO:0000256" key="12">
    <source>
        <dbReference type="ARBA" id="ARBA00022989"/>
    </source>
</evidence>
<dbReference type="PRINTS" id="PR00344">
    <property type="entry name" value="BCTRLSENSOR"/>
</dbReference>
<proteinExistence type="predicted"/>
<name>A0A7U4J8A5_9SPHN</name>
<dbReference type="Gene3D" id="1.10.8.500">
    <property type="entry name" value="HAMP domain in histidine kinase"/>
    <property type="match status" value="1"/>
</dbReference>
<evidence type="ECO:0000256" key="7">
    <source>
        <dbReference type="ARBA" id="ARBA00022679"/>
    </source>
</evidence>
<dbReference type="Pfam" id="PF02518">
    <property type="entry name" value="HATPase_c"/>
    <property type="match status" value="1"/>
</dbReference>
<dbReference type="SMART" id="SM00304">
    <property type="entry name" value="HAMP"/>
    <property type="match status" value="1"/>
</dbReference>
<dbReference type="CDD" id="cd06225">
    <property type="entry name" value="HAMP"/>
    <property type="match status" value="1"/>
</dbReference>
<dbReference type="EMBL" id="CP010836">
    <property type="protein sequence ID" value="AJP72091.1"/>
    <property type="molecule type" value="Genomic_DNA"/>
</dbReference>
<reference evidence="18 19" key="1">
    <citation type="journal article" date="2015" name="Int. J. Syst. Evol. Microbiol.">
        <title>Sphingomonas hengshuiensis sp. nov., isolated from lake wetland.</title>
        <authorList>
            <person name="Wei S."/>
            <person name="Wang T."/>
            <person name="Liu H."/>
            <person name="Zhang C."/>
            <person name="Guo J."/>
            <person name="Wang Q."/>
            <person name="Liang K."/>
            <person name="Zhang Z."/>
        </authorList>
    </citation>
    <scope>NUCLEOTIDE SEQUENCE [LARGE SCALE GENOMIC DNA]</scope>
    <source>
        <strain evidence="18 19">WHSC-8</strain>
    </source>
</reference>
<dbReference type="CDD" id="cd00075">
    <property type="entry name" value="HATPase"/>
    <property type="match status" value="1"/>
</dbReference>
<evidence type="ECO:0000256" key="6">
    <source>
        <dbReference type="ARBA" id="ARBA00022553"/>
    </source>
</evidence>
<keyword evidence="10" id="KW-0418">Kinase</keyword>
<dbReference type="Proteomes" id="UP000032300">
    <property type="component" value="Chromosome"/>
</dbReference>
<keyword evidence="12 15" id="KW-1133">Transmembrane helix</keyword>
<dbReference type="PROSITE" id="PS50885">
    <property type="entry name" value="HAMP"/>
    <property type="match status" value="1"/>
</dbReference>
<comment type="catalytic activity">
    <reaction evidence="1">
        <text>ATP + protein L-histidine = ADP + protein N-phospho-L-histidine.</text>
        <dbReference type="EC" id="2.7.13.3"/>
    </reaction>
</comment>
<dbReference type="Gene3D" id="3.30.565.10">
    <property type="entry name" value="Histidine kinase-like ATPase, C-terminal domain"/>
    <property type="match status" value="1"/>
</dbReference>
<reference evidence="18 19" key="2">
    <citation type="submission" date="2015-02" db="EMBL/GenBank/DDBJ databases">
        <title>The complete genome of Sphingomonas hengshuiensis sp. WHSC-8 isolated from soil of Hengshui Lake.</title>
        <authorList>
            <person name="Wei S."/>
            <person name="Guo J."/>
            <person name="Su C."/>
            <person name="Wu R."/>
            <person name="Zhang Z."/>
            <person name="Liang K."/>
            <person name="Li H."/>
            <person name="Wang T."/>
            <person name="Liu H."/>
            <person name="Zhang C."/>
            <person name="Li Z."/>
            <person name="Wang Q."/>
            <person name="Meng J."/>
        </authorList>
    </citation>
    <scope>NUCLEOTIDE SEQUENCE [LARGE SCALE GENOMIC DNA]</scope>
    <source>
        <strain evidence="18 19">WHSC-8</strain>
    </source>
</reference>
<keyword evidence="19" id="KW-1185">Reference proteome</keyword>
<keyword evidence="11" id="KW-0067">ATP-binding</keyword>
<dbReference type="InterPro" id="IPR005467">
    <property type="entry name" value="His_kinase_dom"/>
</dbReference>
<dbReference type="InterPro" id="IPR003661">
    <property type="entry name" value="HisK_dim/P_dom"/>
</dbReference>
<evidence type="ECO:0000256" key="1">
    <source>
        <dbReference type="ARBA" id="ARBA00000085"/>
    </source>
</evidence>
<dbReference type="EC" id="2.7.13.3" evidence="3"/>
<evidence type="ECO:0000256" key="9">
    <source>
        <dbReference type="ARBA" id="ARBA00022741"/>
    </source>
</evidence>
<evidence type="ECO:0000256" key="14">
    <source>
        <dbReference type="ARBA" id="ARBA00023136"/>
    </source>
</evidence>
<keyword evidence="9" id="KW-0547">Nucleotide-binding</keyword>
<organism evidence="18 19">
    <name type="scientific">Sphingomonas hengshuiensis</name>
    <dbReference type="NCBI Taxonomy" id="1609977"/>
    <lineage>
        <taxon>Bacteria</taxon>
        <taxon>Pseudomonadati</taxon>
        <taxon>Pseudomonadota</taxon>
        <taxon>Alphaproteobacteria</taxon>
        <taxon>Sphingomonadales</taxon>
        <taxon>Sphingomonadaceae</taxon>
        <taxon>Sphingomonas</taxon>
    </lineage>
</organism>
<evidence type="ECO:0000313" key="18">
    <source>
        <dbReference type="EMBL" id="AJP72091.1"/>
    </source>
</evidence>
<evidence type="ECO:0000256" key="15">
    <source>
        <dbReference type="SAM" id="Phobius"/>
    </source>
</evidence>
<accession>A0A7U4J8A5</accession>
<keyword evidence="7" id="KW-0808">Transferase</keyword>
<keyword evidence="14 15" id="KW-0472">Membrane</keyword>
<dbReference type="SUPFAM" id="SSF47384">
    <property type="entry name" value="Homodimeric domain of signal transducing histidine kinase"/>
    <property type="match status" value="1"/>
</dbReference>
<dbReference type="InterPro" id="IPR003660">
    <property type="entry name" value="HAMP_dom"/>
</dbReference>
<feature type="domain" description="HAMP" evidence="17">
    <location>
        <begin position="193"/>
        <end position="245"/>
    </location>
</feature>
<dbReference type="SMART" id="SM00387">
    <property type="entry name" value="HATPase_c"/>
    <property type="match status" value="1"/>
</dbReference>
<dbReference type="PANTHER" id="PTHR44936:SF5">
    <property type="entry name" value="SENSOR HISTIDINE KINASE ENVZ"/>
    <property type="match status" value="1"/>
</dbReference>
<gene>
    <name evidence="18" type="ORF">TS85_10300</name>
</gene>
<dbReference type="AlphaFoldDB" id="A0A7U4J8A5"/>
<sequence length="452" mass="49351">MPNLKRFSLLLRIFLVMLASAAAAQLISGVLLFVLPAPVPRLFSVDQVSAALKTGHDSSRNLLLSAEPPATLATRQSESSARMRALFTQRLGVPASRLRLQLFLEPHFPRRVGPDGRLSSGPPPFGGLPRERFGRPSDELLFGDFLVSLQLADGSWRTARPARGFATFWRWRALSWLLAALLAIAPFAWWLARRITRPIAAFAEAAERLGRDPRSAPVPVRGPPEIEEAASALNQMQARVSRYIEDRSMLLAAIAHDLRTPLARIAFRMENAPEPLRAATETDIKDMEAMLSSTLSLVRDLTVPPKRQRLDLRALMESVTDSFSDNGDDVRLEEGAAAIVDGDRAELKRLFGNLIRNAVLYGGQATVAIGTSGGRAWVEVRDLGPGVPEELLERVFEPFFRIEQSRNRASGGVGLGLASARAIARAHGGEVTLRNRSEGGLVARVSLPVSSS</sequence>
<feature type="domain" description="Histidine kinase" evidence="16">
    <location>
        <begin position="253"/>
        <end position="451"/>
    </location>
</feature>
<evidence type="ECO:0000259" key="16">
    <source>
        <dbReference type="PROSITE" id="PS50109"/>
    </source>
</evidence>
<dbReference type="PROSITE" id="PS50109">
    <property type="entry name" value="HIS_KIN"/>
    <property type="match status" value="1"/>
</dbReference>
<dbReference type="SUPFAM" id="SSF55874">
    <property type="entry name" value="ATPase domain of HSP90 chaperone/DNA topoisomerase II/histidine kinase"/>
    <property type="match status" value="1"/>
</dbReference>
<comment type="subcellular location">
    <subcellularLocation>
        <location evidence="2">Cell inner membrane</location>
        <topology evidence="2">Multi-pass membrane protein</topology>
    </subcellularLocation>
</comment>
<dbReference type="InterPro" id="IPR036097">
    <property type="entry name" value="HisK_dim/P_sf"/>
</dbReference>
<dbReference type="InterPro" id="IPR003594">
    <property type="entry name" value="HATPase_dom"/>
</dbReference>
<dbReference type="GO" id="GO:0005524">
    <property type="term" value="F:ATP binding"/>
    <property type="evidence" value="ECO:0007669"/>
    <property type="project" value="UniProtKB-KW"/>
</dbReference>
<protein>
    <recommendedName>
        <fullName evidence="3">histidine kinase</fullName>
        <ecNumber evidence="3">2.7.13.3</ecNumber>
    </recommendedName>
</protein>
<keyword evidence="5" id="KW-0997">Cell inner membrane</keyword>
<evidence type="ECO:0000256" key="2">
    <source>
        <dbReference type="ARBA" id="ARBA00004429"/>
    </source>
</evidence>
<keyword evidence="4" id="KW-1003">Cell membrane</keyword>
<evidence type="ECO:0000313" key="19">
    <source>
        <dbReference type="Proteomes" id="UP000032300"/>
    </source>
</evidence>
<feature type="transmembrane region" description="Helical" evidence="15">
    <location>
        <begin position="173"/>
        <end position="192"/>
    </location>
</feature>
<keyword evidence="6" id="KW-0597">Phosphoprotein</keyword>
<dbReference type="GO" id="GO:0005886">
    <property type="term" value="C:plasma membrane"/>
    <property type="evidence" value="ECO:0007669"/>
    <property type="project" value="UniProtKB-SubCell"/>
</dbReference>
<dbReference type="InterPro" id="IPR036890">
    <property type="entry name" value="HATPase_C_sf"/>
</dbReference>
<dbReference type="RefSeq" id="WP_044332019.1">
    <property type="nucleotide sequence ID" value="NZ_CP010836.1"/>
</dbReference>
<evidence type="ECO:0000256" key="4">
    <source>
        <dbReference type="ARBA" id="ARBA00022475"/>
    </source>
</evidence>
<evidence type="ECO:0000256" key="11">
    <source>
        <dbReference type="ARBA" id="ARBA00022840"/>
    </source>
</evidence>
<dbReference type="InterPro" id="IPR050980">
    <property type="entry name" value="2C_sensor_his_kinase"/>
</dbReference>
<keyword evidence="8 15" id="KW-0812">Transmembrane</keyword>
<dbReference type="Pfam" id="PF00672">
    <property type="entry name" value="HAMP"/>
    <property type="match status" value="1"/>
</dbReference>
<dbReference type="InterPro" id="IPR004358">
    <property type="entry name" value="Sig_transdc_His_kin-like_C"/>
</dbReference>
<dbReference type="SUPFAM" id="SSF158472">
    <property type="entry name" value="HAMP domain-like"/>
    <property type="match status" value="1"/>
</dbReference>
<dbReference type="PANTHER" id="PTHR44936">
    <property type="entry name" value="SENSOR PROTEIN CREC"/>
    <property type="match status" value="1"/>
</dbReference>
<dbReference type="CDD" id="cd00082">
    <property type="entry name" value="HisKA"/>
    <property type="match status" value="1"/>
</dbReference>
<evidence type="ECO:0000256" key="13">
    <source>
        <dbReference type="ARBA" id="ARBA00023012"/>
    </source>
</evidence>
<dbReference type="KEGG" id="sphi:TS85_10300"/>
<dbReference type="GO" id="GO:0000155">
    <property type="term" value="F:phosphorelay sensor kinase activity"/>
    <property type="evidence" value="ECO:0007669"/>
    <property type="project" value="InterPro"/>
</dbReference>
<evidence type="ECO:0000256" key="8">
    <source>
        <dbReference type="ARBA" id="ARBA00022692"/>
    </source>
</evidence>
<dbReference type="Gene3D" id="1.10.287.130">
    <property type="match status" value="1"/>
</dbReference>
<evidence type="ECO:0000259" key="17">
    <source>
        <dbReference type="PROSITE" id="PS50885"/>
    </source>
</evidence>